<dbReference type="Proteomes" id="UP001203512">
    <property type="component" value="Unassembled WGS sequence"/>
</dbReference>
<gene>
    <name evidence="1" type="ORF">MU848_17690</name>
</gene>
<evidence type="ECO:0000313" key="1">
    <source>
        <dbReference type="EMBL" id="MCK0533426.1"/>
    </source>
</evidence>
<name>A0ABT0E229_9SPHN</name>
<sequence length="58" mass="6412">MSGSAVIIFASAWFALSIICGTLAEYRHKIAAALHFQPMPSETRYRAGRPQKVRSFNG</sequence>
<protein>
    <submittedName>
        <fullName evidence="1">Uncharacterized protein</fullName>
    </submittedName>
</protein>
<accession>A0ABT0E229</accession>
<reference evidence="1 2" key="1">
    <citation type="submission" date="2022-04" db="EMBL/GenBank/DDBJ databases">
        <authorList>
            <person name="Huq M.A."/>
        </authorList>
    </citation>
    <scope>NUCLEOTIDE SEQUENCE [LARGE SCALE GENOMIC DNA]</scope>
    <source>
        <strain evidence="1 2">MAH-33</strain>
    </source>
</reference>
<dbReference type="EMBL" id="JALKHS010000021">
    <property type="protein sequence ID" value="MCK0533426.1"/>
    <property type="molecule type" value="Genomic_DNA"/>
</dbReference>
<comment type="caution">
    <text evidence="1">The sequence shown here is derived from an EMBL/GenBank/DDBJ whole genome shotgun (WGS) entry which is preliminary data.</text>
</comment>
<evidence type="ECO:0000313" key="2">
    <source>
        <dbReference type="Proteomes" id="UP001203512"/>
    </source>
</evidence>
<keyword evidence="2" id="KW-1185">Reference proteome</keyword>
<proteinExistence type="predicted"/>
<dbReference type="RefSeq" id="WP_247234611.1">
    <property type="nucleotide sequence ID" value="NZ_JALKHS010000021.1"/>
</dbReference>
<organism evidence="1 2">
    <name type="scientific">Sphingobium agri</name>
    <dbReference type="NCBI Taxonomy" id="2933566"/>
    <lineage>
        <taxon>Bacteria</taxon>
        <taxon>Pseudomonadati</taxon>
        <taxon>Pseudomonadota</taxon>
        <taxon>Alphaproteobacteria</taxon>
        <taxon>Sphingomonadales</taxon>
        <taxon>Sphingomonadaceae</taxon>
        <taxon>Sphingobium</taxon>
    </lineage>
</organism>